<proteinExistence type="predicted"/>
<keyword evidence="2" id="KW-1185">Reference proteome</keyword>
<gene>
    <name evidence="1" type="ORF">DFP97_106308</name>
</gene>
<dbReference type="AlphaFoldDB" id="A0A368W263"/>
<accession>A0A368W263</accession>
<comment type="caution">
    <text evidence="1">The sequence shown here is derived from an EMBL/GenBank/DDBJ whole genome shotgun (WGS) entry which is preliminary data.</text>
</comment>
<sequence length="43" mass="5527">MTLIMNYFDNRYDFEFWESTSMPDIYKLEFEEQKLIEVVRLWR</sequence>
<reference evidence="1 2" key="1">
    <citation type="submission" date="2018-07" db="EMBL/GenBank/DDBJ databases">
        <title>Genomic Encyclopedia of Type Strains, Phase III (KMG-III): the genomes of soil and plant-associated and newly described type strains.</title>
        <authorList>
            <person name="Whitman W."/>
        </authorList>
    </citation>
    <scope>NUCLEOTIDE SEQUENCE [LARGE SCALE GENOMIC DNA]</scope>
    <source>
        <strain evidence="1 2">CECT 7506</strain>
    </source>
</reference>
<protein>
    <submittedName>
        <fullName evidence="1">Uncharacterized protein</fullName>
    </submittedName>
</protein>
<evidence type="ECO:0000313" key="2">
    <source>
        <dbReference type="Proteomes" id="UP000252415"/>
    </source>
</evidence>
<name>A0A368W263_9BACL</name>
<organism evidence="1 2">
    <name type="scientific">Paenibacillus prosopidis</name>
    <dbReference type="NCBI Taxonomy" id="630520"/>
    <lineage>
        <taxon>Bacteria</taxon>
        <taxon>Bacillati</taxon>
        <taxon>Bacillota</taxon>
        <taxon>Bacilli</taxon>
        <taxon>Bacillales</taxon>
        <taxon>Paenibacillaceae</taxon>
        <taxon>Paenibacillus</taxon>
    </lineage>
</organism>
<evidence type="ECO:0000313" key="1">
    <source>
        <dbReference type="EMBL" id="RCW48605.1"/>
    </source>
</evidence>
<dbReference type="Proteomes" id="UP000252415">
    <property type="component" value="Unassembled WGS sequence"/>
</dbReference>
<dbReference type="EMBL" id="QPJD01000006">
    <property type="protein sequence ID" value="RCW48605.1"/>
    <property type="molecule type" value="Genomic_DNA"/>
</dbReference>